<dbReference type="VEuPathDB" id="FungiDB:UREG_06421"/>
<feature type="compositionally biased region" description="Low complexity" evidence="1">
    <location>
        <begin position="116"/>
        <end position="134"/>
    </location>
</feature>
<evidence type="ECO:0000313" key="3">
    <source>
        <dbReference type="Proteomes" id="UP000002058"/>
    </source>
</evidence>
<feature type="compositionally biased region" description="Polar residues" evidence="1">
    <location>
        <begin position="593"/>
        <end position="606"/>
    </location>
</feature>
<feature type="compositionally biased region" description="Low complexity" evidence="1">
    <location>
        <begin position="441"/>
        <end position="452"/>
    </location>
</feature>
<feature type="compositionally biased region" description="Polar residues" evidence="1">
    <location>
        <begin position="675"/>
        <end position="685"/>
    </location>
</feature>
<feature type="region of interest" description="Disordered" evidence="1">
    <location>
        <begin position="570"/>
        <end position="617"/>
    </location>
</feature>
<feature type="compositionally biased region" description="Pro residues" evidence="1">
    <location>
        <begin position="750"/>
        <end position="768"/>
    </location>
</feature>
<dbReference type="AlphaFoldDB" id="C4JXP8"/>
<dbReference type="KEGG" id="ure:UREG_06421"/>
<feature type="region of interest" description="Disordered" evidence="1">
    <location>
        <begin position="1"/>
        <end position="151"/>
    </location>
</feature>
<dbReference type="Proteomes" id="UP000002058">
    <property type="component" value="Unassembled WGS sequence"/>
</dbReference>
<dbReference type="HOGENOM" id="CLU_009124_0_0_1"/>
<evidence type="ECO:0000313" key="2">
    <source>
        <dbReference type="EMBL" id="EEP81556.1"/>
    </source>
</evidence>
<proteinExistence type="predicted"/>
<dbReference type="eggNOG" id="ENOG502S4CD">
    <property type="taxonomic scope" value="Eukaryota"/>
</dbReference>
<feature type="compositionally biased region" description="Low complexity" evidence="1">
    <location>
        <begin position="369"/>
        <end position="389"/>
    </location>
</feature>
<gene>
    <name evidence="2" type="ORF">UREG_06421</name>
</gene>
<feature type="compositionally biased region" description="Polar residues" evidence="1">
    <location>
        <begin position="95"/>
        <end position="109"/>
    </location>
</feature>
<feature type="region of interest" description="Disordered" evidence="1">
    <location>
        <begin position="656"/>
        <end position="774"/>
    </location>
</feature>
<evidence type="ECO:0000256" key="1">
    <source>
        <dbReference type="SAM" id="MobiDB-lite"/>
    </source>
</evidence>
<protein>
    <recommendedName>
        <fullName evidence="4">PH domain-containing protein</fullName>
    </recommendedName>
</protein>
<dbReference type="EMBL" id="CH476618">
    <property type="protein sequence ID" value="EEP81556.1"/>
    <property type="molecule type" value="Genomic_DNA"/>
</dbReference>
<feature type="compositionally biased region" description="Pro residues" evidence="1">
    <location>
        <begin position="1"/>
        <end position="10"/>
    </location>
</feature>
<feature type="compositionally biased region" description="Pro residues" evidence="1">
    <location>
        <begin position="720"/>
        <end position="731"/>
    </location>
</feature>
<evidence type="ECO:0008006" key="4">
    <source>
        <dbReference type="Google" id="ProtNLM"/>
    </source>
</evidence>
<dbReference type="RefSeq" id="XP_002583454.1">
    <property type="nucleotide sequence ID" value="XM_002583408.1"/>
</dbReference>
<dbReference type="OMA" id="TVQACVF"/>
<dbReference type="GeneID" id="8442850"/>
<dbReference type="InParanoid" id="C4JXP8"/>
<feature type="compositionally biased region" description="Basic and acidic residues" evidence="1">
    <location>
        <begin position="201"/>
        <end position="214"/>
    </location>
</feature>
<keyword evidence="3" id="KW-1185">Reference proteome</keyword>
<feature type="region of interest" description="Disordered" evidence="1">
    <location>
        <begin position="361"/>
        <end position="422"/>
    </location>
</feature>
<accession>C4JXP8</accession>
<reference evidence="3" key="1">
    <citation type="journal article" date="2009" name="Genome Res.">
        <title>Comparative genomic analyses of the human fungal pathogens Coccidioides and their relatives.</title>
        <authorList>
            <person name="Sharpton T.J."/>
            <person name="Stajich J.E."/>
            <person name="Rounsley S.D."/>
            <person name="Gardner M.J."/>
            <person name="Wortman J.R."/>
            <person name="Jordar V.S."/>
            <person name="Maiti R."/>
            <person name="Kodira C.D."/>
            <person name="Neafsey D.E."/>
            <person name="Zeng Q."/>
            <person name="Hung C.-Y."/>
            <person name="McMahan C."/>
            <person name="Muszewska A."/>
            <person name="Grynberg M."/>
            <person name="Mandel M.A."/>
            <person name="Kellner E.M."/>
            <person name="Barker B.M."/>
            <person name="Galgiani J.N."/>
            <person name="Orbach M.J."/>
            <person name="Kirkland T.N."/>
            <person name="Cole G.T."/>
            <person name="Henn M.R."/>
            <person name="Birren B.W."/>
            <person name="Taylor J.W."/>
        </authorList>
    </citation>
    <scope>NUCLEOTIDE SEQUENCE [LARGE SCALE GENOMIC DNA]</scope>
    <source>
        <strain evidence="3">UAMH 1704</strain>
    </source>
</reference>
<dbReference type="OrthoDB" id="1749473at2759"/>
<feature type="compositionally biased region" description="Polar residues" evidence="1">
    <location>
        <begin position="57"/>
        <end position="69"/>
    </location>
</feature>
<sequence>MDLQQQPPPTGFRTRPKLPPIQTTLNKRASMRPKPPPPEQVTGSTPTERVPLKEPRTLTSKSSLRSFINKTRAMRRNSSKNDNSPSPIAEWRPVTNDSPVSNHQITPTSADRAPKAVKSSSAPAVPSLANSPSLNTTPKLSKSVKERKRRTIPAWEPPPLFKAYPQAIKHATLLAPNIPAETILRIQALARQEDQEASSETDVKETKDQRQARKAADSIHHLEWTRKIYMLVTSGYLLQYNADGNFDRLPELILELGETSVAFASDAVPGKHWVLQISQTFDENGTATVDNKKSFLSRLRISDSPKLAKSLLLVLDSAEDLSAWLFTMRREIEGLSGKEYVPETPMIEETPLLHRYQSMASMQRPPQHSFTNRSSLSVSSTTLSPSSQTRLEGLAALQANRRSMARSVETPSPSITATSDSDRIKDNYRLSCVSIGTRTIPSSCGSSPPSSSAGTKHPIPKNSFLSSPESMASVASIESSTRPIPIIRGPAYFRREPILPDKATSNAVVSSQTPKPPLMPAPNFSVPAFSKRFSSTLNLRSAQLSSSAPTSKPTPAVALGCSVYYSSETSIDTIPEDPEPVEPKRERPVIKLNSWSTPQRPSNQPRATPIRARRYSSSGHKIDIHTPISELGPESPIINIKMVQPTQDVPQYRWPLLSNASSNPRPRLPREHSTHSPQRPLSLQVGTPRVSAPEYPPLSSSTQPITIPSEAAVLNLPTAPRHPPPLPPPSQNPRKPNLSPRRSLPQMTFGPPPAPPPDCPLPEIPPVVGPRTTPTWKTIPSVTAMPTQLQIRQARASGSRQISSHVHAKAYRASVPRINAGGLNDIRPSKKQGILQAC</sequence>
<feature type="compositionally biased region" description="Polar residues" evidence="1">
    <location>
        <begin position="409"/>
        <end position="419"/>
    </location>
</feature>
<name>C4JXP8_UNCRE</name>
<feature type="region of interest" description="Disordered" evidence="1">
    <location>
        <begin position="439"/>
        <end position="467"/>
    </location>
</feature>
<feature type="region of interest" description="Disordered" evidence="1">
    <location>
        <begin position="193"/>
        <end position="214"/>
    </location>
</feature>
<organism evidence="2 3">
    <name type="scientific">Uncinocarpus reesii (strain UAMH 1704)</name>
    <dbReference type="NCBI Taxonomy" id="336963"/>
    <lineage>
        <taxon>Eukaryota</taxon>
        <taxon>Fungi</taxon>
        <taxon>Dikarya</taxon>
        <taxon>Ascomycota</taxon>
        <taxon>Pezizomycotina</taxon>
        <taxon>Eurotiomycetes</taxon>
        <taxon>Eurotiomycetidae</taxon>
        <taxon>Onygenales</taxon>
        <taxon>Onygenaceae</taxon>
        <taxon>Uncinocarpus</taxon>
    </lineage>
</organism>
<dbReference type="STRING" id="336963.C4JXP8"/>